<sequence>MRCPIVECLTLLQVIEEESDGGLVVLEHLYAMQYMAPGPVGPEPPSQPQAVFTHALHLRFQSLQAAQAFLDHREVGRVRAAEAPRIAGAATLLFEARVAPGMYLRQLADVAQSSLAGAVQATHGRLRSATGGPWTHALLTRFSDRAQLRAFLALPPCRALLGGRDAAAAAGAPLHAALSASFDIGPMQGAATRTSGSEPGLL</sequence>
<gene>
    <name evidence="1" type="ORF">WJX81_002680</name>
</gene>
<proteinExistence type="predicted"/>
<protein>
    <submittedName>
        <fullName evidence="1">Uncharacterized protein</fullName>
    </submittedName>
</protein>
<evidence type="ECO:0000313" key="2">
    <source>
        <dbReference type="Proteomes" id="UP001445335"/>
    </source>
</evidence>
<dbReference type="Proteomes" id="UP001445335">
    <property type="component" value="Unassembled WGS sequence"/>
</dbReference>
<organism evidence="1 2">
    <name type="scientific">Elliptochloris bilobata</name>
    <dbReference type="NCBI Taxonomy" id="381761"/>
    <lineage>
        <taxon>Eukaryota</taxon>
        <taxon>Viridiplantae</taxon>
        <taxon>Chlorophyta</taxon>
        <taxon>core chlorophytes</taxon>
        <taxon>Trebouxiophyceae</taxon>
        <taxon>Trebouxiophyceae incertae sedis</taxon>
        <taxon>Elliptochloris clade</taxon>
        <taxon>Elliptochloris</taxon>
    </lineage>
</organism>
<keyword evidence="2" id="KW-1185">Reference proteome</keyword>
<name>A0AAW1SBW8_9CHLO</name>
<comment type="caution">
    <text evidence="1">The sequence shown here is derived from an EMBL/GenBank/DDBJ whole genome shotgun (WGS) entry which is preliminary data.</text>
</comment>
<reference evidence="1 2" key="1">
    <citation type="journal article" date="2024" name="Nat. Commun.">
        <title>Phylogenomics reveals the evolutionary origins of lichenization in chlorophyte algae.</title>
        <authorList>
            <person name="Puginier C."/>
            <person name="Libourel C."/>
            <person name="Otte J."/>
            <person name="Skaloud P."/>
            <person name="Haon M."/>
            <person name="Grisel S."/>
            <person name="Petersen M."/>
            <person name="Berrin J.G."/>
            <person name="Delaux P.M."/>
            <person name="Dal Grande F."/>
            <person name="Keller J."/>
        </authorList>
    </citation>
    <scope>NUCLEOTIDE SEQUENCE [LARGE SCALE GENOMIC DNA]</scope>
    <source>
        <strain evidence="1 2">SAG 245.80</strain>
    </source>
</reference>
<accession>A0AAW1SBW8</accession>
<dbReference type="AlphaFoldDB" id="A0AAW1SBW8"/>
<dbReference type="EMBL" id="JALJOU010000006">
    <property type="protein sequence ID" value="KAK9843439.1"/>
    <property type="molecule type" value="Genomic_DNA"/>
</dbReference>
<evidence type="ECO:0000313" key="1">
    <source>
        <dbReference type="EMBL" id="KAK9843439.1"/>
    </source>
</evidence>